<name>A0A6J5WRI7_PRUAR</name>
<protein>
    <submittedName>
        <fullName evidence="4">Uncharacterized protein</fullName>
    </submittedName>
</protein>
<feature type="compositionally biased region" description="Pro residues" evidence="1">
    <location>
        <begin position="94"/>
        <end position="104"/>
    </location>
</feature>
<evidence type="ECO:0000313" key="5">
    <source>
        <dbReference type="Proteomes" id="UP000507245"/>
    </source>
</evidence>
<accession>A0A6J5WRI7</accession>
<feature type="signal peptide" evidence="3">
    <location>
        <begin position="1"/>
        <end position="21"/>
    </location>
</feature>
<dbReference type="Proteomes" id="UP000507245">
    <property type="component" value="Unassembled WGS sequence"/>
</dbReference>
<evidence type="ECO:0000256" key="3">
    <source>
        <dbReference type="SAM" id="SignalP"/>
    </source>
</evidence>
<dbReference type="PANTHER" id="PTHR35094">
    <property type="entry name" value="LEUCINE-RICH REPEAT EXTENSIN-LIKE PROTEIN 2"/>
    <property type="match status" value="1"/>
</dbReference>
<proteinExistence type="predicted"/>
<evidence type="ECO:0000256" key="2">
    <source>
        <dbReference type="SAM" id="Phobius"/>
    </source>
</evidence>
<keyword evidence="2" id="KW-0812">Transmembrane</keyword>
<feature type="transmembrane region" description="Helical" evidence="2">
    <location>
        <begin position="140"/>
        <end position="161"/>
    </location>
</feature>
<dbReference type="AlphaFoldDB" id="A0A6J5WRI7"/>
<keyword evidence="5" id="KW-1185">Reference proteome</keyword>
<evidence type="ECO:0000313" key="4">
    <source>
        <dbReference type="EMBL" id="CAB4304139.1"/>
    </source>
</evidence>
<sequence length="162" mass="18057">MALHPHQTLVFIMLLIWSSNSVMTTSDHENQNDHHQQTLVSQKKEVDTGIKCGSCPCVNPCEQQQVLPPPPPPPPSPPPPPPPKAPTTTTQDCPPNPYVTPNPYVPPPPPRFVYVTGLPGDVYQYETDAYAYYSPAPRHLYNLGLLLLVTLIWPVFQYILLV</sequence>
<gene>
    <name evidence="4" type="ORF">ORAREDHAP_LOCUS21516</name>
</gene>
<evidence type="ECO:0000256" key="1">
    <source>
        <dbReference type="SAM" id="MobiDB-lite"/>
    </source>
</evidence>
<reference evidence="5" key="1">
    <citation type="journal article" date="2020" name="Genome Biol.">
        <title>Gamete binning: chromosome-level and haplotype-resolved genome assembly enabled by high-throughput single-cell sequencing of gamete genomes.</title>
        <authorList>
            <person name="Campoy J.A."/>
            <person name="Sun H."/>
            <person name="Goel M."/>
            <person name="Jiao W.-B."/>
            <person name="Folz-Donahue K."/>
            <person name="Wang N."/>
            <person name="Rubio M."/>
            <person name="Liu C."/>
            <person name="Kukat C."/>
            <person name="Ruiz D."/>
            <person name="Huettel B."/>
            <person name="Schneeberger K."/>
        </authorList>
    </citation>
    <scope>NUCLEOTIDE SEQUENCE [LARGE SCALE GENOMIC DNA]</scope>
    <source>
        <strain evidence="5">cv. Rojo Pasion</strain>
    </source>
</reference>
<organism evidence="4 5">
    <name type="scientific">Prunus armeniaca</name>
    <name type="common">Apricot</name>
    <name type="synonym">Armeniaca vulgaris</name>
    <dbReference type="NCBI Taxonomy" id="36596"/>
    <lineage>
        <taxon>Eukaryota</taxon>
        <taxon>Viridiplantae</taxon>
        <taxon>Streptophyta</taxon>
        <taxon>Embryophyta</taxon>
        <taxon>Tracheophyta</taxon>
        <taxon>Spermatophyta</taxon>
        <taxon>Magnoliopsida</taxon>
        <taxon>eudicotyledons</taxon>
        <taxon>Gunneridae</taxon>
        <taxon>Pentapetalae</taxon>
        <taxon>rosids</taxon>
        <taxon>fabids</taxon>
        <taxon>Rosales</taxon>
        <taxon>Rosaceae</taxon>
        <taxon>Amygdaloideae</taxon>
        <taxon>Amygdaleae</taxon>
        <taxon>Prunus</taxon>
    </lineage>
</organism>
<keyword evidence="3" id="KW-0732">Signal</keyword>
<keyword evidence="2" id="KW-0472">Membrane</keyword>
<dbReference type="EMBL" id="CAEKKB010000003">
    <property type="protein sequence ID" value="CAB4304139.1"/>
    <property type="molecule type" value="Genomic_DNA"/>
</dbReference>
<feature type="chain" id="PRO_5026785604" evidence="3">
    <location>
        <begin position="22"/>
        <end position="162"/>
    </location>
</feature>
<feature type="compositionally biased region" description="Pro residues" evidence="1">
    <location>
        <begin position="67"/>
        <end position="85"/>
    </location>
</feature>
<dbReference type="PANTHER" id="PTHR35094:SF7">
    <property type="entry name" value="LEUCINE-RICH REPEAT EXTENSIN-LIKE PROTEIN 2"/>
    <property type="match status" value="1"/>
</dbReference>
<feature type="region of interest" description="Disordered" evidence="1">
    <location>
        <begin position="63"/>
        <end position="104"/>
    </location>
</feature>
<dbReference type="OrthoDB" id="1165439at2759"/>
<keyword evidence="2" id="KW-1133">Transmembrane helix</keyword>